<evidence type="ECO:0000256" key="2">
    <source>
        <dbReference type="ARBA" id="ARBA00022598"/>
    </source>
</evidence>
<dbReference type="STRING" id="134605.HMPREF3206_00401"/>
<evidence type="ECO:0000313" key="11">
    <source>
        <dbReference type="Proteomes" id="UP000070617"/>
    </source>
</evidence>
<evidence type="ECO:0000256" key="9">
    <source>
        <dbReference type="ARBA" id="ARBA00047890"/>
    </source>
</evidence>
<dbReference type="InterPro" id="IPR014729">
    <property type="entry name" value="Rossmann-like_a/b/a_fold"/>
</dbReference>
<evidence type="ECO:0000256" key="8">
    <source>
        <dbReference type="ARBA" id="ARBA00039149"/>
    </source>
</evidence>
<keyword evidence="11" id="KW-1185">Reference proteome</keyword>
<keyword evidence="2" id="KW-0436">Ligase</keyword>
<sequence length="435" mass="50748">MLRNNGGIKMRIFCSNDRKSNLPEGYDEHIDIKCRSDIGFNFWDKDFKFDGEFSSLAIDLLYISIFVFVMDRKVLRNKQNDNWSRTFELNIPVWDVEFWNSQKDLLHDMVSFLSGDSWQFTFRKKEILDENDYYKSSKYKKAETKSYDTVCMLSGGLDSYIGAIDLLEKRKNKILFVSHYGGGKGTKEYQDMVFESLKKEYLLEDRDYIQFYATCKNGMEDTTRTRSFMFFSHAIALASAFNTDTEMYIPENGFISLNIPLTGARFGSSSTRTTHPYYMKMLRRLIKNMKLEISILNPYQLKTKGEMVSECKNLSLLKANYINTMSCSHPDVGRYEKESEPMHCGSCIPCIIRRAAIFKGLGVDETKFRDNKLNKTETAKLNKSAFLQKLRRFNENSAILEIQKSGTIEENLDEISEMYCRGMVEIEKFFKEVIR</sequence>
<evidence type="ECO:0000256" key="4">
    <source>
        <dbReference type="ARBA" id="ARBA00022741"/>
    </source>
</evidence>
<dbReference type="Pfam" id="PF06508">
    <property type="entry name" value="QueC"/>
    <property type="match status" value="1"/>
</dbReference>
<dbReference type="EMBL" id="LRPX01000008">
    <property type="protein sequence ID" value="KXA16631.1"/>
    <property type="molecule type" value="Genomic_DNA"/>
</dbReference>
<comment type="pathway">
    <text evidence="1">Purine metabolism; 7-cyano-7-deazaguanine biosynthesis.</text>
</comment>
<dbReference type="GO" id="GO:0005524">
    <property type="term" value="F:ATP binding"/>
    <property type="evidence" value="ECO:0007669"/>
    <property type="project" value="UniProtKB-KW"/>
</dbReference>
<dbReference type="InterPro" id="IPR018317">
    <property type="entry name" value="QueC"/>
</dbReference>
<comment type="similarity">
    <text evidence="7">Belongs to the QueC family.</text>
</comment>
<dbReference type="PANTHER" id="PTHR42914:SF1">
    <property type="entry name" value="7-CYANO-7-DEAZAGUANINE SYNTHASE"/>
    <property type="match status" value="1"/>
</dbReference>
<evidence type="ECO:0000256" key="7">
    <source>
        <dbReference type="ARBA" id="ARBA00037993"/>
    </source>
</evidence>
<dbReference type="GO" id="GO:0016874">
    <property type="term" value="F:ligase activity"/>
    <property type="evidence" value="ECO:0007669"/>
    <property type="project" value="UniProtKB-KW"/>
</dbReference>
<dbReference type="Proteomes" id="UP000070617">
    <property type="component" value="Unassembled WGS sequence"/>
</dbReference>
<dbReference type="PANTHER" id="PTHR42914">
    <property type="entry name" value="7-CYANO-7-DEAZAGUANINE SYNTHASE"/>
    <property type="match status" value="1"/>
</dbReference>
<proteinExistence type="inferred from homology"/>
<dbReference type="Gene3D" id="3.40.50.620">
    <property type="entry name" value="HUPs"/>
    <property type="match status" value="1"/>
</dbReference>
<keyword evidence="6" id="KW-0067">ATP-binding</keyword>
<evidence type="ECO:0000256" key="5">
    <source>
        <dbReference type="ARBA" id="ARBA00022833"/>
    </source>
</evidence>
<gene>
    <name evidence="10" type="ORF">HMPREF3206_00401</name>
</gene>
<dbReference type="InterPro" id="IPR049676">
    <property type="entry name" value="QatC"/>
</dbReference>
<dbReference type="AlphaFoldDB" id="A0A133NK34"/>
<organism evidence="10 11">
    <name type="scientific">Fusobacterium equinum</name>
    <dbReference type="NCBI Taxonomy" id="134605"/>
    <lineage>
        <taxon>Bacteria</taxon>
        <taxon>Fusobacteriati</taxon>
        <taxon>Fusobacteriota</taxon>
        <taxon>Fusobacteriia</taxon>
        <taxon>Fusobacteriales</taxon>
        <taxon>Fusobacteriaceae</taxon>
        <taxon>Fusobacterium</taxon>
    </lineage>
</organism>
<evidence type="ECO:0000256" key="6">
    <source>
        <dbReference type="ARBA" id="ARBA00022840"/>
    </source>
</evidence>
<dbReference type="GO" id="GO:0046872">
    <property type="term" value="F:metal ion binding"/>
    <property type="evidence" value="ECO:0007669"/>
    <property type="project" value="UniProtKB-KW"/>
</dbReference>
<keyword evidence="3" id="KW-0479">Metal-binding</keyword>
<keyword evidence="5" id="KW-0862">Zinc</keyword>
<comment type="catalytic activity">
    <reaction evidence="9">
        <text>7-carboxy-7-carbaguanine + NH4(+) + 2 ATP = 7-cyano-7-carbaguanine + 2 AMP + 2 diphosphate + 2 H(+)</text>
        <dbReference type="Rhea" id="RHEA:27982"/>
        <dbReference type="ChEBI" id="CHEBI:15378"/>
        <dbReference type="ChEBI" id="CHEBI:28938"/>
        <dbReference type="ChEBI" id="CHEBI:30616"/>
        <dbReference type="ChEBI" id="CHEBI:33019"/>
        <dbReference type="ChEBI" id="CHEBI:45075"/>
        <dbReference type="ChEBI" id="CHEBI:61036"/>
        <dbReference type="ChEBI" id="CHEBI:456215"/>
        <dbReference type="EC" id="6.3.4.20"/>
    </reaction>
</comment>
<evidence type="ECO:0000256" key="3">
    <source>
        <dbReference type="ARBA" id="ARBA00022723"/>
    </source>
</evidence>
<keyword evidence="4" id="KW-0547">Nucleotide-binding</keyword>
<evidence type="ECO:0000256" key="1">
    <source>
        <dbReference type="ARBA" id="ARBA00005061"/>
    </source>
</evidence>
<dbReference type="PATRIC" id="fig|134605.3.peg.401"/>
<protein>
    <recommendedName>
        <fullName evidence="8">7-cyano-7-deazaguanine synthase</fullName>
        <ecNumber evidence="8">6.3.4.20</ecNumber>
    </recommendedName>
</protein>
<dbReference type="NCBIfam" id="NF041925">
    <property type="entry name" value="QatC"/>
    <property type="match status" value="1"/>
</dbReference>
<comment type="caution">
    <text evidence="10">The sequence shown here is derived from an EMBL/GenBank/DDBJ whole genome shotgun (WGS) entry which is preliminary data.</text>
</comment>
<dbReference type="EC" id="6.3.4.20" evidence="8"/>
<evidence type="ECO:0000313" key="10">
    <source>
        <dbReference type="EMBL" id="KXA16631.1"/>
    </source>
</evidence>
<dbReference type="SUPFAM" id="SSF52402">
    <property type="entry name" value="Adenine nucleotide alpha hydrolases-like"/>
    <property type="match status" value="1"/>
</dbReference>
<reference evidence="11" key="1">
    <citation type="submission" date="2016-01" db="EMBL/GenBank/DDBJ databases">
        <authorList>
            <person name="Mitreva M."/>
            <person name="Pepin K.H."/>
            <person name="Mihindukulasuriya K.A."/>
            <person name="Fulton R."/>
            <person name="Fronick C."/>
            <person name="O'Laughlin M."/>
            <person name="Miner T."/>
            <person name="Herter B."/>
            <person name="Rosa B.A."/>
            <person name="Cordes M."/>
            <person name="Tomlinson C."/>
            <person name="Wollam A."/>
            <person name="Palsikar V.B."/>
            <person name="Mardis E.R."/>
            <person name="Wilson R.K."/>
        </authorList>
    </citation>
    <scope>NUCLEOTIDE SEQUENCE [LARGE SCALE GENOMIC DNA]</scope>
    <source>
        <strain evidence="11">CMW8396</strain>
    </source>
</reference>
<name>A0A133NK34_9FUSO</name>
<accession>A0A133NK34</accession>